<reference evidence="1 2" key="2">
    <citation type="submission" date="2020-04" db="EMBL/GenBank/DDBJ databases">
        <title>Genome sequencing and assembly of multiple isolates from the Colletotrichum gloeosporioides species complex.</title>
        <authorList>
            <person name="Gan P."/>
            <person name="Shirasu K."/>
        </authorList>
    </citation>
    <scope>NUCLEOTIDE SEQUENCE [LARGE SCALE GENOMIC DNA]</scope>
    <source>
        <strain evidence="1 2">Nara gc5</strain>
    </source>
</reference>
<dbReference type="InParanoid" id="A0A7J6JN74"/>
<keyword evidence="2" id="KW-1185">Reference proteome</keyword>
<name>A0A7J6JN74_COLFN</name>
<dbReference type="GeneID" id="43609365"/>
<dbReference type="EMBL" id="ANPB02000001">
    <property type="protein sequence ID" value="KAF4491820.1"/>
    <property type="molecule type" value="Genomic_DNA"/>
</dbReference>
<organism evidence="1 2">
    <name type="scientific">Colletotrichum fructicola (strain Nara gc5)</name>
    <name type="common">Anthracnose fungus</name>
    <name type="synonym">Colletotrichum gloeosporioides (strain Nara gc5)</name>
    <dbReference type="NCBI Taxonomy" id="1213859"/>
    <lineage>
        <taxon>Eukaryota</taxon>
        <taxon>Fungi</taxon>
        <taxon>Dikarya</taxon>
        <taxon>Ascomycota</taxon>
        <taxon>Pezizomycotina</taxon>
        <taxon>Sordariomycetes</taxon>
        <taxon>Hypocreomycetidae</taxon>
        <taxon>Glomerellales</taxon>
        <taxon>Glomerellaceae</taxon>
        <taxon>Colletotrichum</taxon>
        <taxon>Colletotrichum gloeosporioides species complex</taxon>
    </lineage>
</organism>
<dbReference type="AlphaFoldDB" id="A0A7J6JN74"/>
<sequence length="332" mass="36286">MTSYVRKAFGFLRELSSNTTALRLEVRFEESLRRAWWMTYMCICNASIVNCKSPAEMIDISKVTIPYPTIAGSSEIWEQIIRAEETLVGATLLLVALVKGFNSETAAQSLHDHIRTMNDIIVHLLDDSEQDGDHRTPRVEGSESKLADCFRTTARIRLNSARTKLHRYRAMMDNLRILSRFDTNHRSRVSTSDGALECATSLDAVKAARIFPFSAAQSKAVCQQSASSIVNGLNQLLNSGSALTPCFCSGLLAGYTLMMISHFDSSAHAEGTHDGVSQETRKRLADGVETAIRVLAHFSRGFGAVAALKDQLEIAAIACDLAEGGSYNTGAA</sequence>
<evidence type="ECO:0000313" key="1">
    <source>
        <dbReference type="EMBL" id="KAF4491820.1"/>
    </source>
</evidence>
<protein>
    <recommendedName>
        <fullName evidence="3">Transcription factor domain-containing protein</fullName>
    </recommendedName>
</protein>
<dbReference type="OrthoDB" id="2123952at2759"/>
<dbReference type="PANTHER" id="PTHR47431:SF5">
    <property type="entry name" value="ZN(II)2CYS6 TRANSCRIPTION FACTOR (EUROFUNG)"/>
    <property type="match status" value="1"/>
</dbReference>
<dbReference type="Proteomes" id="UP000011096">
    <property type="component" value="Unassembled WGS sequence"/>
</dbReference>
<evidence type="ECO:0008006" key="3">
    <source>
        <dbReference type="Google" id="ProtNLM"/>
    </source>
</evidence>
<proteinExistence type="predicted"/>
<dbReference type="RefSeq" id="XP_031878208.2">
    <property type="nucleotide sequence ID" value="XM_032025203.2"/>
</dbReference>
<gene>
    <name evidence="1" type="ORF">CGGC5_v001711</name>
</gene>
<dbReference type="PANTHER" id="PTHR47431">
    <property type="entry name" value="ZN(II)2CYS6 TRANSCRIPTION FACTOR (EUROFUNG)-RELATED"/>
    <property type="match status" value="1"/>
</dbReference>
<evidence type="ECO:0000313" key="2">
    <source>
        <dbReference type="Proteomes" id="UP000011096"/>
    </source>
</evidence>
<accession>A0A7J6JN74</accession>
<comment type="caution">
    <text evidence="1">The sequence shown here is derived from an EMBL/GenBank/DDBJ whole genome shotgun (WGS) entry which is preliminary data.</text>
</comment>
<reference evidence="1 2" key="1">
    <citation type="submission" date="2012-08" db="EMBL/GenBank/DDBJ databases">
        <authorList>
            <person name="Gan P.H.P."/>
            <person name="Ikeda K."/>
            <person name="Irieda H."/>
            <person name="Narusaka M."/>
            <person name="O'Connell R.J."/>
            <person name="Narusaka Y."/>
            <person name="Takano Y."/>
            <person name="Kubo Y."/>
            <person name="Shirasu K."/>
        </authorList>
    </citation>
    <scope>NUCLEOTIDE SEQUENCE [LARGE SCALE GENOMIC DNA]</scope>
    <source>
        <strain evidence="1 2">Nara gc5</strain>
    </source>
</reference>